<feature type="compositionally biased region" description="Basic and acidic residues" evidence="1">
    <location>
        <begin position="221"/>
        <end position="230"/>
    </location>
</feature>
<dbReference type="GO" id="GO:0005829">
    <property type="term" value="C:cytosol"/>
    <property type="evidence" value="ECO:0007669"/>
    <property type="project" value="TreeGrafter"/>
</dbReference>
<dbReference type="SUPFAM" id="SSF55277">
    <property type="entry name" value="GYF domain"/>
    <property type="match status" value="1"/>
</dbReference>
<dbReference type="Pfam" id="PF02213">
    <property type="entry name" value="GYF"/>
    <property type="match status" value="1"/>
</dbReference>
<feature type="non-terminal residue" evidence="3">
    <location>
        <position position="1"/>
    </location>
</feature>
<dbReference type="PANTHER" id="PTHR14445:SF36">
    <property type="entry name" value="FI03272P-RELATED"/>
    <property type="match status" value="1"/>
</dbReference>
<feature type="compositionally biased region" description="Low complexity" evidence="1">
    <location>
        <begin position="1212"/>
        <end position="1238"/>
    </location>
</feature>
<feature type="region of interest" description="Disordered" evidence="1">
    <location>
        <begin position="1035"/>
        <end position="1195"/>
    </location>
</feature>
<proteinExistence type="predicted"/>
<feature type="compositionally biased region" description="Low complexity" evidence="1">
    <location>
        <begin position="401"/>
        <end position="413"/>
    </location>
</feature>
<feature type="compositionally biased region" description="Low complexity" evidence="1">
    <location>
        <begin position="455"/>
        <end position="464"/>
    </location>
</feature>
<gene>
    <name evidence="3" type="ORF">BGW38_007532</name>
</gene>
<dbReference type="CDD" id="cd00072">
    <property type="entry name" value="GYF"/>
    <property type="match status" value="1"/>
</dbReference>
<feature type="compositionally biased region" description="Low complexity" evidence="1">
    <location>
        <begin position="32"/>
        <end position="74"/>
    </location>
</feature>
<feature type="region of interest" description="Disordered" evidence="1">
    <location>
        <begin position="1"/>
        <end position="74"/>
    </location>
</feature>
<evidence type="ECO:0000256" key="1">
    <source>
        <dbReference type="SAM" id="MobiDB-lite"/>
    </source>
</evidence>
<feature type="compositionally biased region" description="Low complexity" evidence="1">
    <location>
        <begin position="1093"/>
        <end position="1105"/>
    </location>
</feature>
<feature type="compositionally biased region" description="Low complexity" evidence="1">
    <location>
        <begin position="1129"/>
        <end position="1143"/>
    </location>
</feature>
<feature type="region of interest" description="Disordered" evidence="1">
    <location>
        <begin position="218"/>
        <end position="322"/>
    </location>
</feature>
<dbReference type="EMBL" id="JAABOA010000499">
    <property type="protein sequence ID" value="KAF9584112.1"/>
    <property type="molecule type" value="Genomic_DNA"/>
</dbReference>
<feature type="region of interest" description="Disordered" evidence="1">
    <location>
        <begin position="362"/>
        <end position="419"/>
    </location>
</feature>
<accession>A0A9P6KGR8</accession>
<dbReference type="Proteomes" id="UP000780801">
    <property type="component" value="Unassembled WGS sequence"/>
</dbReference>
<dbReference type="InterPro" id="IPR035445">
    <property type="entry name" value="GYF-like_dom_sf"/>
</dbReference>
<protein>
    <recommendedName>
        <fullName evidence="2">GYF domain-containing protein</fullName>
    </recommendedName>
</protein>
<name>A0A9P6KGR8_9FUNG</name>
<feature type="compositionally biased region" description="Polar residues" evidence="1">
    <location>
        <begin position="248"/>
        <end position="257"/>
    </location>
</feature>
<comment type="caution">
    <text evidence="3">The sequence shown here is derived from an EMBL/GenBank/DDBJ whole genome shotgun (WGS) entry which is preliminary data.</text>
</comment>
<dbReference type="PROSITE" id="PS50829">
    <property type="entry name" value="GYF"/>
    <property type="match status" value="1"/>
</dbReference>
<keyword evidence="4" id="KW-1185">Reference proteome</keyword>
<feature type="compositionally biased region" description="Basic and acidic residues" evidence="1">
    <location>
        <begin position="265"/>
        <end position="306"/>
    </location>
</feature>
<dbReference type="OrthoDB" id="6415790at2759"/>
<feature type="domain" description="GYF" evidence="2">
    <location>
        <begin position="531"/>
        <end position="579"/>
    </location>
</feature>
<sequence length="1339" mass="144161">MASNTMNFGPEWMRRFPVKPGPTQPELVGRTISPSPAVASSIATSTSVNAAPDTSSSSSQDWSQPAPAVATPTTPMPAFSYSSVAANNVRQANGQSSASSGGDASLLDIGGGHGGVGGSSGNSNGTDFLNPFKYSKELMLSLYKPTGLPIEFERHEYVTSDECLLPLAVQPLSEQEVKLLAGSVNSDVPRRVDKVEAPQERVLIQRRESLTTSITSSLEHSAARYDRSDRPLSYGRNYESKYHGSGSRARNLNSSSDNRPHVFVKRTDQADRDRERERDREQRERERERERDRDRERERGRVKEQERETEEENLWNSPVGNSVGSFDANGVFRIGSEGEPLQPLAELEESTPEEPILEEWEDAAAAAAEDNDSPAVKASSEQTSPIEVATFQESIDKEAESSSVISPSFPSQPQDLQENGKDISFSFTTALLSGRALGANPIRPDAEFMPSHPPALSTSSTQVLSSASAPTPILASFPPSVPTLPQTPTLSFPPAPAPVSIAAPTISSAPSSATEEAEEVGLNLQSEPVELSRWLYRDPSGSVQGPFMSEEMHEWYMVGFFSLDLYVKREQDPGFEPLGALIRRTGSDEKPFIIAGRVRQEPPLPMEQSLHPSAPPLTQNRRNIGQNIGQINQPTSSPAGWMGMSAPSTPVNPKFGVDRLLMQQQQQGQQHASGDLFSSTNLLGQQRPGFVPAQEINGSLPSFGNNWGSGLFERPPPPPPQVMEQTMGWPGEPFSRAPMGAMPGVHAPHGGSHLMDLQQRRHNQELERQQALQILHQESQMQSIMHRQQFMAAQRQFGNDPHALASLLAQQQDQQRQLHMRPYLQDIQPQQPLQPHSLPMNEPPYVGVPHDGPNGLLLHQEQLSELQSIQQMPPPPFIEQHSGGGEPELLALRLETLVLKSTEPLDNNGSTTTILSSGQVLNGHDMDIEYRQETVVESMTTPIIAVATTAIFDGIIQPTEDAMEPQLAKQVKDLNQLEHITAIETVEDKSHEAVDNFGTDKVGVSETKVTNVTMEVRPTTIQPFVEETAFLGSNATVVDGDSTPAKGLSPPVSQGKEKKKAKKETSAEKSMNQQSTIVETSNGAIESDSTKNASSAPAWSTSSASSKKKTLREIQLEEEAAVQKTKVVSSSGSSGASPSGLAGIVASGTGSVGRRYADSIGPKTMVSTGTPGAWGSGPLSASAGSRPASLGRSSSAFSGAMASSGLALSGSTTASRASTTSTTFTSSNSVNNSNGSNSKMGQVSEPRPPSEDFLRWCRQALKGIQQGVVLEDFIQMLLTFPLNPDPQTVEIIQDSIYASSQSLDGRRFADEFIKRRKADAAATASMGVVGGASSTQVGG</sequence>
<dbReference type="InterPro" id="IPR003169">
    <property type="entry name" value="GYF"/>
</dbReference>
<feature type="region of interest" description="Disordered" evidence="1">
    <location>
        <begin position="1212"/>
        <end position="1250"/>
    </location>
</feature>
<dbReference type="PANTHER" id="PTHR14445">
    <property type="entry name" value="GRB10 INTERACTING GYF PROTEIN"/>
    <property type="match status" value="1"/>
</dbReference>
<evidence type="ECO:0000259" key="2">
    <source>
        <dbReference type="PROSITE" id="PS50829"/>
    </source>
</evidence>
<feature type="region of interest" description="Disordered" evidence="1">
    <location>
        <begin position="443"/>
        <end position="464"/>
    </location>
</feature>
<dbReference type="InterPro" id="IPR051640">
    <property type="entry name" value="GRB10-interact_GYF"/>
</dbReference>
<organism evidence="3 4">
    <name type="scientific">Lunasporangiospora selenospora</name>
    <dbReference type="NCBI Taxonomy" id="979761"/>
    <lineage>
        <taxon>Eukaryota</taxon>
        <taxon>Fungi</taxon>
        <taxon>Fungi incertae sedis</taxon>
        <taxon>Mucoromycota</taxon>
        <taxon>Mortierellomycotina</taxon>
        <taxon>Mortierellomycetes</taxon>
        <taxon>Mortierellales</taxon>
        <taxon>Mortierellaceae</taxon>
        <taxon>Lunasporangiospora</taxon>
    </lineage>
</organism>
<reference evidence="3" key="1">
    <citation type="journal article" date="2020" name="Fungal Divers.">
        <title>Resolving the Mortierellaceae phylogeny through synthesis of multi-gene phylogenetics and phylogenomics.</title>
        <authorList>
            <person name="Vandepol N."/>
            <person name="Liber J."/>
            <person name="Desiro A."/>
            <person name="Na H."/>
            <person name="Kennedy M."/>
            <person name="Barry K."/>
            <person name="Grigoriev I.V."/>
            <person name="Miller A.N."/>
            <person name="O'Donnell K."/>
            <person name="Stajich J.E."/>
            <person name="Bonito G."/>
        </authorList>
    </citation>
    <scope>NUCLEOTIDE SEQUENCE</scope>
    <source>
        <strain evidence="3">KOD1015</strain>
    </source>
</reference>
<dbReference type="Gene3D" id="3.30.1490.40">
    <property type="match status" value="1"/>
</dbReference>
<evidence type="ECO:0000313" key="3">
    <source>
        <dbReference type="EMBL" id="KAF9584112.1"/>
    </source>
</evidence>
<dbReference type="SMART" id="SM00444">
    <property type="entry name" value="GYF"/>
    <property type="match status" value="1"/>
</dbReference>
<feature type="compositionally biased region" description="Polar residues" evidence="1">
    <location>
        <begin position="1071"/>
        <end position="1084"/>
    </location>
</feature>
<evidence type="ECO:0000313" key="4">
    <source>
        <dbReference type="Proteomes" id="UP000780801"/>
    </source>
</evidence>